<dbReference type="RefSeq" id="WP_349164414.1">
    <property type="nucleotide sequence ID" value="NZ_JBBMFE010000006.1"/>
</dbReference>
<gene>
    <name evidence="1" type="ORF">WMO29_08080</name>
</gene>
<protein>
    <recommendedName>
        <fullName evidence="3">SprT-like domain-containing protein</fullName>
    </recommendedName>
</protein>
<keyword evidence="2" id="KW-1185">Reference proteome</keyword>
<accession>A0ABV1FHA2</accession>
<dbReference type="Proteomes" id="UP001438008">
    <property type="component" value="Unassembled WGS sequence"/>
</dbReference>
<comment type="caution">
    <text evidence="1">The sequence shown here is derived from an EMBL/GenBank/DDBJ whole genome shotgun (WGS) entry which is preliminary data.</text>
</comment>
<evidence type="ECO:0000313" key="1">
    <source>
        <dbReference type="EMBL" id="MEQ2472447.1"/>
    </source>
</evidence>
<organism evidence="1 2">
    <name type="scientific">Laedolimicola intestinihominis</name>
    <dbReference type="NCBI Taxonomy" id="3133166"/>
    <lineage>
        <taxon>Bacteria</taxon>
        <taxon>Bacillati</taxon>
        <taxon>Bacillota</taxon>
        <taxon>Clostridia</taxon>
        <taxon>Lachnospirales</taxon>
        <taxon>Lachnospiraceae</taxon>
        <taxon>Laedolimicola</taxon>
    </lineage>
</organism>
<evidence type="ECO:0008006" key="3">
    <source>
        <dbReference type="Google" id="ProtNLM"/>
    </source>
</evidence>
<sequence>MENFEDNLFLKANLEKEIPILRTQIQNLYEQLDRKFHLQGAMVPITFGMDTDCLGSYTRGSHNEKEHFHFSLLFIGYAVKHPLSKEERTDLYRHEYAHYMQYNMPIPKQYQWQSGTHGSAWKYCCSLVGAAPTPYYKAGEALMKHNYDKVLKNPIHDKTVPLRDRYRREQEHKKAKDSVIQYQIGEQVSHPKFGHGRVEKVEQKTGSVNLHIRFEDGVRKIDQKWLIRSKYQKKGLNLDQSQ</sequence>
<name>A0ABV1FHA2_9FIRM</name>
<reference evidence="1 2" key="1">
    <citation type="submission" date="2024-03" db="EMBL/GenBank/DDBJ databases">
        <title>Human intestinal bacterial collection.</title>
        <authorList>
            <person name="Pauvert C."/>
            <person name="Hitch T.C.A."/>
            <person name="Clavel T."/>
        </authorList>
    </citation>
    <scope>NUCLEOTIDE SEQUENCE [LARGE SCALE GENOMIC DNA]</scope>
    <source>
        <strain evidence="1 2">CLA-AA-H132</strain>
    </source>
</reference>
<dbReference type="EMBL" id="JBBMFE010000006">
    <property type="protein sequence ID" value="MEQ2472447.1"/>
    <property type="molecule type" value="Genomic_DNA"/>
</dbReference>
<evidence type="ECO:0000313" key="2">
    <source>
        <dbReference type="Proteomes" id="UP001438008"/>
    </source>
</evidence>
<proteinExistence type="predicted"/>